<reference evidence="7 8" key="1">
    <citation type="submission" date="2019-10" db="EMBL/GenBank/DDBJ databases">
        <authorList>
            <person name="Blom J."/>
        </authorList>
    </citation>
    <scope>NUCLEOTIDE SEQUENCE [LARGE SCALE GENOMIC DNA]</scope>
    <source>
        <strain evidence="7 8">ES3154-GLU</strain>
    </source>
</reference>
<gene>
    <name evidence="7" type="ORF">OMES3154_00050</name>
</gene>
<evidence type="ECO:0000256" key="4">
    <source>
        <dbReference type="ARBA" id="ARBA00022989"/>
    </source>
</evidence>
<evidence type="ECO:0000256" key="6">
    <source>
        <dbReference type="SAM" id="Phobius"/>
    </source>
</evidence>
<organism evidence="7 8">
    <name type="scientific">Oceanivirga miroungae</name>
    <dbReference type="NCBI Taxonomy" id="1130046"/>
    <lineage>
        <taxon>Bacteria</taxon>
        <taxon>Fusobacteriati</taxon>
        <taxon>Fusobacteriota</taxon>
        <taxon>Fusobacteriia</taxon>
        <taxon>Fusobacteriales</taxon>
        <taxon>Leptotrichiaceae</taxon>
        <taxon>Oceanivirga</taxon>
    </lineage>
</organism>
<keyword evidence="4 6" id="KW-1133">Transmembrane helix</keyword>
<dbReference type="PANTHER" id="PTHR33931:SF2">
    <property type="entry name" value="HOLIN-LIKE PROTEIN CIDA"/>
    <property type="match status" value="1"/>
</dbReference>
<feature type="transmembrane region" description="Helical" evidence="6">
    <location>
        <begin position="84"/>
        <end position="104"/>
    </location>
</feature>
<dbReference type="PANTHER" id="PTHR33931">
    <property type="entry name" value="HOLIN-LIKE PROTEIN CIDA-RELATED"/>
    <property type="match status" value="1"/>
</dbReference>
<dbReference type="GO" id="GO:0005886">
    <property type="term" value="C:plasma membrane"/>
    <property type="evidence" value="ECO:0007669"/>
    <property type="project" value="UniProtKB-SubCell"/>
</dbReference>
<dbReference type="RefSeq" id="WP_156682858.1">
    <property type="nucleotide sequence ID" value="NZ_CABWIB010000001.1"/>
</dbReference>
<dbReference type="Proteomes" id="UP000419017">
    <property type="component" value="Unassembled WGS sequence"/>
</dbReference>
<dbReference type="AlphaFoldDB" id="A0A6I8M5X5"/>
<keyword evidence="3 6" id="KW-0812">Transmembrane</keyword>
<dbReference type="Pfam" id="PF03788">
    <property type="entry name" value="LrgA"/>
    <property type="match status" value="1"/>
</dbReference>
<protein>
    <submittedName>
        <fullName evidence="7">Antiholin-like protein LrgA</fullName>
    </submittedName>
</protein>
<evidence type="ECO:0000313" key="7">
    <source>
        <dbReference type="EMBL" id="VWL84802.1"/>
    </source>
</evidence>
<sequence length="125" mass="13853">MEIFIQLMYLMAFSLAGDSISKAFGLPIPGSVIGMILLFLSLQFNFLKLEKIETVGNFLVNNLPILFVAAGVGIMTKYDLIEDKIVSFLLICVISTIISIAIIGKTTQVIKRKREARKEAKKNAK</sequence>
<keyword evidence="8" id="KW-1185">Reference proteome</keyword>
<evidence type="ECO:0000256" key="5">
    <source>
        <dbReference type="ARBA" id="ARBA00023136"/>
    </source>
</evidence>
<name>A0A6I8M5X5_9FUSO</name>
<evidence type="ECO:0000313" key="8">
    <source>
        <dbReference type="Proteomes" id="UP000419017"/>
    </source>
</evidence>
<proteinExistence type="predicted"/>
<comment type="subcellular location">
    <subcellularLocation>
        <location evidence="1">Cell membrane</location>
        <topology evidence="1">Multi-pass membrane protein</topology>
    </subcellularLocation>
</comment>
<accession>A0A6I8M5X5</accession>
<keyword evidence="2" id="KW-1003">Cell membrane</keyword>
<keyword evidence="5 6" id="KW-0472">Membrane</keyword>
<dbReference type="InterPro" id="IPR005538">
    <property type="entry name" value="LrgA/CidA"/>
</dbReference>
<feature type="transmembrane region" description="Helical" evidence="6">
    <location>
        <begin position="59"/>
        <end position="78"/>
    </location>
</feature>
<feature type="transmembrane region" description="Helical" evidence="6">
    <location>
        <begin position="26"/>
        <end position="47"/>
    </location>
</feature>
<evidence type="ECO:0000256" key="3">
    <source>
        <dbReference type="ARBA" id="ARBA00022692"/>
    </source>
</evidence>
<evidence type="ECO:0000256" key="2">
    <source>
        <dbReference type="ARBA" id="ARBA00022475"/>
    </source>
</evidence>
<dbReference type="EMBL" id="CABWIB010000001">
    <property type="protein sequence ID" value="VWL84802.1"/>
    <property type="molecule type" value="Genomic_DNA"/>
</dbReference>
<evidence type="ECO:0000256" key="1">
    <source>
        <dbReference type="ARBA" id="ARBA00004651"/>
    </source>
</evidence>